<keyword evidence="20 24" id="KW-0186">Copper</keyword>
<reference evidence="27" key="1">
    <citation type="journal article" date="2021" name="Cladistics">
        <title>Similar pattern, different paths: tracing the biogeographical history of Megaloptera (Insecta: Neuropterida) using mitochondrial phylogenomics.</title>
        <authorList>
            <person name="Jiang Y."/>
            <person name="Yue L."/>
            <person name="Yang F."/>
            <person name="Gillung J.P."/>
            <person name="Winterton S.L."/>
            <person name="Price B.W."/>
            <person name="Contreras-Ramos A."/>
            <person name="Hayashi F."/>
            <person name="Aspoeck U."/>
            <person name="Aspoeck H."/>
            <person name="Yeates D.K."/>
            <person name="Yang D."/>
            <person name="Liu X."/>
        </authorList>
    </citation>
    <scope>NUCLEOTIDE SEQUENCE</scope>
    <source>
        <strain evidence="27">YL202005</strain>
    </source>
</reference>
<keyword evidence="17 24" id="KW-0249">Electron transport</keyword>
<dbReference type="SUPFAM" id="SSF81442">
    <property type="entry name" value="Cytochrome c oxidase subunit I-like"/>
    <property type="match status" value="1"/>
</dbReference>
<dbReference type="GO" id="GO:0015990">
    <property type="term" value="P:electron transport coupled proton transport"/>
    <property type="evidence" value="ECO:0007669"/>
    <property type="project" value="TreeGrafter"/>
</dbReference>
<evidence type="ECO:0000256" key="13">
    <source>
        <dbReference type="ARBA" id="ARBA00022723"/>
    </source>
</evidence>
<evidence type="ECO:0000256" key="4">
    <source>
        <dbReference type="ARBA" id="ARBA00004673"/>
    </source>
</evidence>
<evidence type="ECO:0000256" key="9">
    <source>
        <dbReference type="ARBA" id="ARBA00022448"/>
    </source>
</evidence>
<comment type="similarity">
    <text evidence="5 24">Belongs to the heme-copper respiratory oxidase family.</text>
</comment>
<evidence type="ECO:0000256" key="22">
    <source>
        <dbReference type="ARBA" id="ARBA00023136"/>
    </source>
</evidence>
<evidence type="ECO:0000256" key="24">
    <source>
        <dbReference type="RuleBase" id="RU000369"/>
    </source>
</evidence>
<evidence type="ECO:0000256" key="12">
    <source>
        <dbReference type="ARBA" id="ARBA00022692"/>
    </source>
</evidence>
<feature type="transmembrane region" description="Helical" evidence="25">
    <location>
        <begin position="183"/>
        <end position="210"/>
    </location>
</feature>
<evidence type="ECO:0000256" key="21">
    <source>
        <dbReference type="ARBA" id="ARBA00023128"/>
    </source>
</evidence>
<keyword evidence="12 24" id="KW-0812">Transmembrane</keyword>
<comment type="function">
    <text evidence="24">Component of the cytochrome c oxidase, the last enzyme in the mitochondrial electron transport chain which drives oxidative phosphorylation. The respiratory chain contains 3 multisubunit complexes succinate dehydrogenase (complex II, CII), ubiquinol-cytochrome c oxidoreductase (cytochrome b-c1 complex, complex III, CIII) and cytochrome c oxidase (complex IV, CIV), that cooperate to transfer electrons derived from NADH and succinate to molecular oxygen, creating an electrochemical gradient over the inner membrane that drives transmembrane transport and the ATP synthase. Cytochrome c oxidase is the component of the respiratory chain that catalyzes the reduction of oxygen to water. Electrons originating from reduced cytochrome c in the intermembrane space (IMS) are transferred via the dinuclear copper A center (CU(A)) of subunit 2 and heme A of subunit 1 to the active site in subunit 1, a binuclear center (BNC) formed by heme A3 and copper B (CU(B)). The BNC reduces molecular oxygen to 2 water molecules using 4 electrons from cytochrome c in the IMS and 4 protons from the mitochondrial matrix.</text>
</comment>
<name>A0A8K1T8X4_9NEOP</name>
<evidence type="ECO:0000256" key="10">
    <source>
        <dbReference type="ARBA" id="ARBA00022617"/>
    </source>
</evidence>
<keyword evidence="18 25" id="KW-1133">Transmembrane helix</keyword>
<evidence type="ECO:0000256" key="11">
    <source>
        <dbReference type="ARBA" id="ARBA00022660"/>
    </source>
</evidence>
<geneLocation type="mitochondrion" evidence="27"/>
<gene>
    <name evidence="27" type="primary">cox1</name>
</gene>
<dbReference type="GO" id="GO:0020037">
    <property type="term" value="F:heme binding"/>
    <property type="evidence" value="ECO:0007669"/>
    <property type="project" value="InterPro"/>
</dbReference>
<dbReference type="Gene3D" id="1.20.210.10">
    <property type="entry name" value="Cytochrome c oxidase-like, subunit I domain"/>
    <property type="match status" value="1"/>
</dbReference>
<organism evidence="27">
    <name type="scientific">Anachauliodes laboissierei</name>
    <dbReference type="NCBI Taxonomy" id="1641410"/>
    <lineage>
        <taxon>Eukaryota</taxon>
        <taxon>Metazoa</taxon>
        <taxon>Ecdysozoa</taxon>
        <taxon>Arthropoda</taxon>
        <taxon>Hexapoda</taxon>
        <taxon>Insecta</taxon>
        <taxon>Pterygota</taxon>
        <taxon>Neoptera</taxon>
        <taxon>Endopterygota</taxon>
        <taxon>Megaloptera</taxon>
        <taxon>Corydalidae</taxon>
        <taxon>Chauliodinae</taxon>
        <taxon>Anachauliodes</taxon>
    </lineage>
</organism>
<dbReference type="InterPro" id="IPR023615">
    <property type="entry name" value="Cyt_c_Oxase_su1_BS"/>
</dbReference>
<feature type="domain" description="Cytochrome oxidase subunit I profile" evidence="26">
    <location>
        <begin position="1"/>
        <end position="512"/>
    </location>
</feature>
<evidence type="ECO:0000256" key="7">
    <source>
        <dbReference type="ARBA" id="ARBA00012949"/>
    </source>
</evidence>
<evidence type="ECO:0000256" key="20">
    <source>
        <dbReference type="ARBA" id="ARBA00023008"/>
    </source>
</evidence>
<evidence type="ECO:0000259" key="26">
    <source>
        <dbReference type="PROSITE" id="PS50855"/>
    </source>
</evidence>
<dbReference type="PANTHER" id="PTHR10422">
    <property type="entry name" value="CYTOCHROME C OXIDASE SUBUNIT 1"/>
    <property type="match status" value="1"/>
</dbReference>
<dbReference type="InterPro" id="IPR036927">
    <property type="entry name" value="Cyt_c_oxase-like_su1_sf"/>
</dbReference>
<proteinExistence type="inferred from homology"/>
<dbReference type="PROSITE" id="PS50855">
    <property type="entry name" value="COX1"/>
    <property type="match status" value="1"/>
</dbReference>
<dbReference type="FunFam" id="1.20.210.10:FF:000001">
    <property type="entry name" value="Cytochrome c oxidase subunit 1"/>
    <property type="match status" value="1"/>
</dbReference>
<evidence type="ECO:0000256" key="6">
    <source>
        <dbReference type="ARBA" id="ARBA00011164"/>
    </source>
</evidence>
<dbReference type="AlphaFoldDB" id="A0A8K1T8X4"/>
<feature type="transmembrane region" description="Helical" evidence="25">
    <location>
        <begin position="57"/>
        <end position="83"/>
    </location>
</feature>
<dbReference type="CDD" id="cd01663">
    <property type="entry name" value="Cyt_c_Oxidase_I"/>
    <property type="match status" value="1"/>
</dbReference>
<comment type="cofactor">
    <cofactor evidence="1">
        <name>Cu cation</name>
        <dbReference type="ChEBI" id="CHEBI:23378"/>
    </cofactor>
</comment>
<evidence type="ECO:0000256" key="14">
    <source>
        <dbReference type="ARBA" id="ARBA00022792"/>
    </source>
</evidence>
<feature type="transmembrane region" description="Helical" evidence="25">
    <location>
        <begin position="303"/>
        <end position="325"/>
    </location>
</feature>
<dbReference type="UniPathway" id="UPA00705"/>
<feature type="transmembrane region" description="Helical" evidence="25">
    <location>
        <begin position="412"/>
        <end position="430"/>
    </location>
</feature>
<keyword evidence="19 24" id="KW-0408">Iron</keyword>
<feature type="transmembrane region" description="Helical" evidence="25">
    <location>
        <begin position="18"/>
        <end position="37"/>
    </location>
</feature>
<dbReference type="PANTHER" id="PTHR10422:SF18">
    <property type="entry name" value="CYTOCHROME C OXIDASE SUBUNIT 1"/>
    <property type="match status" value="1"/>
</dbReference>
<dbReference type="GO" id="GO:0006123">
    <property type="term" value="P:mitochondrial electron transport, cytochrome c to oxygen"/>
    <property type="evidence" value="ECO:0007669"/>
    <property type="project" value="TreeGrafter"/>
</dbReference>
<evidence type="ECO:0000256" key="1">
    <source>
        <dbReference type="ARBA" id="ARBA00001935"/>
    </source>
</evidence>
<evidence type="ECO:0000256" key="25">
    <source>
        <dbReference type="SAM" id="Phobius"/>
    </source>
</evidence>
<evidence type="ECO:0000256" key="17">
    <source>
        <dbReference type="ARBA" id="ARBA00022982"/>
    </source>
</evidence>
<dbReference type="PROSITE" id="PS00077">
    <property type="entry name" value="COX1_CUB"/>
    <property type="match status" value="1"/>
</dbReference>
<keyword evidence="11 24" id="KW-0679">Respiratory chain</keyword>
<keyword evidence="22 24" id="KW-0472">Membrane</keyword>
<keyword evidence="15" id="KW-0460">Magnesium</keyword>
<evidence type="ECO:0000313" key="27">
    <source>
        <dbReference type="EMBL" id="UFZ13792.1"/>
    </source>
</evidence>
<keyword evidence="21 24" id="KW-0496">Mitochondrion</keyword>
<comment type="subcellular location">
    <subcellularLocation>
        <location evidence="3 24">Mitochondrion inner membrane</location>
        <topology evidence="3 24">Multi-pass membrane protein</topology>
    </subcellularLocation>
</comment>
<feature type="transmembrane region" description="Helical" evidence="25">
    <location>
        <begin position="450"/>
        <end position="473"/>
    </location>
</feature>
<evidence type="ECO:0000256" key="5">
    <source>
        <dbReference type="ARBA" id="ARBA00009578"/>
    </source>
</evidence>
<comment type="catalytic activity">
    <reaction evidence="23">
        <text>4 Fe(II)-[cytochrome c] + O2 + 8 H(+)(in) = 4 Fe(III)-[cytochrome c] + 2 H2O + 4 H(+)(out)</text>
        <dbReference type="Rhea" id="RHEA:11436"/>
        <dbReference type="Rhea" id="RHEA-COMP:10350"/>
        <dbReference type="Rhea" id="RHEA-COMP:14399"/>
        <dbReference type="ChEBI" id="CHEBI:15377"/>
        <dbReference type="ChEBI" id="CHEBI:15378"/>
        <dbReference type="ChEBI" id="CHEBI:15379"/>
        <dbReference type="ChEBI" id="CHEBI:29033"/>
        <dbReference type="ChEBI" id="CHEBI:29034"/>
        <dbReference type="EC" id="7.1.1.9"/>
    </reaction>
    <physiologicalReaction direction="left-to-right" evidence="23">
        <dbReference type="Rhea" id="RHEA:11437"/>
    </physiologicalReaction>
</comment>
<evidence type="ECO:0000256" key="23">
    <source>
        <dbReference type="ARBA" id="ARBA00049512"/>
    </source>
</evidence>
<feature type="transmembrane region" description="Helical" evidence="25">
    <location>
        <begin position="230"/>
        <end position="251"/>
    </location>
</feature>
<dbReference type="GO" id="GO:0005743">
    <property type="term" value="C:mitochondrial inner membrane"/>
    <property type="evidence" value="ECO:0007669"/>
    <property type="project" value="UniProtKB-SubCell"/>
</dbReference>
<comment type="subunit">
    <text evidence="6">Component of the cytochrome c oxidase (complex IV, CIV), a multisubunit enzyme composed of a catalytic core of 3 subunits and several supernumerary subunits. The complex exists as a monomer or a dimer and forms supercomplexes (SCs) in the inner mitochondrial membrane with ubiquinol-cytochrome c oxidoreductase (cytochrome b-c1 complex, complex III, CIII).</text>
</comment>
<dbReference type="GO" id="GO:0046872">
    <property type="term" value="F:metal ion binding"/>
    <property type="evidence" value="ECO:0007669"/>
    <property type="project" value="UniProtKB-KW"/>
</dbReference>
<evidence type="ECO:0000256" key="2">
    <source>
        <dbReference type="ARBA" id="ARBA00001971"/>
    </source>
</evidence>
<evidence type="ECO:0000256" key="8">
    <source>
        <dbReference type="ARBA" id="ARBA00015947"/>
    </source>
</evidence>
<feature type="transmembrane region" description="Helical" evidence="25">
    <location>
        <begin position="146"/>
        <end position="171"/>
    </location>
</feature>
<keyword evidence="9 24" id="KW-0813">Transport</keyword>
<evidence type="ECO:0000256" key="18">
    <source>
        <dbReference type="ARBA" id="ARBA00022989"/>
    </source>
</evidence>
<dbReference type="InterPro" id="IPR033944">
    <property type="entry name" value="Cyt_c_oxase_su1_dom"/>
</dbReference>
<accession>A0A8K1T8X4</accession>
<dbReference type="EC" id="7.1.1.9" evidence="7 24"/>
<dbReference type="GO" id="GO:0045277">
    <property type="term" value="C:respiratory chain complex IV"/>
    <property type="evidence" value="ECO:0007669"/>
    <property type="project" value="InterPro"/>
</dbReference>
<keyword evidence="13 24" id="KW-0479">Metal-binding</keyword>
<comment type="cofactor">
    <cofactor evidence="2">
        <name>heme</name>
        <dbReference type="ChEBI" id="CHEBI:30413"/>
    </cofactor>
</comment>
<dbReference type="PRINTS" id="PR01165">
    <property type="entry name" value="CYCOXIDASEI"/>
</dbReference>
<evidence type="ECO:0000256" key="19">
    <source>
        <dbReference type="ARBA" id="ARBA00023004"/>
    </source>
</evidence>
<evidence type="ECO:0000256" key="16">
    <source>
        <dbReference type="ARBA" id="ARBA00022967"/>
    </source>
</evidence>
<comment type="pathway">
    <text evidence="4 24">Energy metabolism; oxidative phosphorylation.</text>
</comment>
<keyword evidence="14 24" id="KW-0999">Mitochondrion inner membrane</keyword>
<feature type="transmembrane region" description="Helical" evidence="25">
    <location>
        <begin position="337"/>
        <end position="359"/>
    </location>
</feature>
<sequence>MLPQKWLFSTNHKDIGTLYFLFGAWSGMVGTSLSLLIRAELGQPGSLIGDDQIYNVIVTAHAFVMIFFMVMPIMIGGFGNWLVPLMLGAPDMAFPRMNNMSFWLLPPSLTLLLSSSFVESGAGTGWTVYPPLASGIAHAGASVDLAIFSLHLAGVSSILGAVNFITTVINMRSPGMTFDRMPLFVWSVAITALLLLLSLPVLAGAITMLLTDRNLNTSFFDPAGGGDPILYQHLFWFFGHPEVYILILPGFGMISHIISQESGKKETFGSLGMIYAMLAIGLLGFIVWAHHMFTVGMDVDTRAYFTSATMIIAVPTGIKIFSWLATLHGSQLNYSPALLWALGFIFLFTVGGLTGVVLANSSIDIILHDTYYVVAHFHYVLSMGAVFAIMGGFIQWYPLFTGLSMNPLWLKIQFFVMFIGVNLTFFPQHFLGLSGMPRRYSDYPDAYTSWNIISSIGSTISLIGVLILLFIIWESMISHRPVLFPTQMTSSIEWFQKLPPSEHSYSELPMLTN</sequence>
<evidence type="ECO:0000256" key="15">
    <source>
        <dbReference type="ARBA" id="ARBA00022842"/>
    </source>
</evidence>
<evidence type="ECO:0000256" key="3">
    <source>
        <dbReference type="ARBA" id="ARBA00004448"/>
    </source>
</evidence>
<keyword evidence="10 24" id="KW-0349">Heme</keyword>
<keyword evidence="16" id="KW-1278">Translocase</keyword>
<dbReference type="Pfam" id="PF00115">
    <property type="entry name" value="COX1"/>
    <property type="match status" value="1"/>
</dbReference>
<dbReference type="EMBL" id="MW642322">
    <property type="protein sequence ID" value="UFZ13792.1"/>
    <property type="molecule type" value="Genomic_DNA"/>
</dbReference>
<feature type="transmembrane region" description="Helical" evidence="25">
    <location>
        <begin position="272"/>
        <end position="291"/>
    </location>
</feature>
<protein>
    <recommendedName>
        <fullName evidence="8 24">Cytochrome c oxidase subunit 1</fullName>
        <ecNumber evidence="7 24">7.1.1.9</ecNumber>
    </recommendedName>
</protein>
<dbReference type="InterPro" id="IPR000883">
    <property type="entry name" value="Cyt_C_Oxase_1"/>
</dbReference>
<dbReference type="InterPro" id="IPR023616">
    <property type="entry name" value="Cyt_c_oxase-like_su1_dom"/>
</dbReference>
<dbReference type="GO" id="GO:0004129">
    <property type="term" value="F:cytochrome-c oxidase activity"/>
    <property type="evidence" value="ECO:0007669"/>
    <property type="project" value="UniProtKB-EC"/>
</dbReference>
<feature type="transmembrane region" description="Helical" evidence="25">
    <location>
        <begin position="379"/>
        <end position="400"/>
    </location>
</feature>